<organism evidence="2 3">
    <name type="scientific">Fusarium vanettenii (strain ATCC MYA-4622 / CBS 123669 / FGSC 9596 / NRRL 45880 / 77-13-4)</name>
    <name type="common">Fusarium solani subsp. pisi</name>
    <dbReference type="NCBI Taxonomy" id="660122"/>
    <lineage>
        <taxon>Eukaryota</taxon>
        <taxon>Fungi</taxon>
        <taxon>Dikarya</taxon>
        <taxon>Ascomycota</taxon>
        <taxon>Pezizomycotina</taxon>
        <taxon>Sordariomycetes</taxon>
        <taxon>Hypocreomycetidae</taxon>
        <taxon>Hypocreales</taxon>
        <taxon>Nectriaceae</taxon>
        <taxon>Fusarium</taxon>
        <taxon>Fusarium solani species complex</taxon>
        <taxon>Fusarium vanettenii</taxon>
    </lineage>
</organism>
<reference evidence="2 3" key="1">
    <citation type="journal article" date="2009" name="PLoS Genet.">
        <title>The genome of Nectria haematococca: contribution of supernumerary chromosomes to gene expansion.</title>
        <authorList>
            <person name="Coleman J.J."/>
            <person name="Rounsley S.D."/>
            <person name="Rodriguez-Carres M."/>
            <person name="Kuo A."/>
            <person name="Wasmann C.C."/>
            <person name="Grimwood J."/>
            <person name="Schmutz J."/>
            <person name="Taga M."/>
            <person name="White G.J."/>
            <person name="Zhou S."/>
            <person name="Schwartz D.C."/>
            <person name="Freitag M."/>
            <person name="Ma L.J."/>
            <person name="Danchin E.G."/>
            <person name="Henrissat B."/>
            <person name="Coutinho P.M."/>
            <person name="Nelson D.R."/>
            <person name="Straney D."/>
            <person name="Napoli C.A."/>
            <person name="Barker B.M."/>
            <person name="Gribskov M."/>
            <person name="Rep M."/>
            <person name="Kroken S."/>
            <person name="Molnar I."/>
            <person name="Rensing C."/>
            <person name="Kennell J.C."/>
            <person name="Zamora J."/>
            <person name="Farman M.L."/>
            <person name="Selker E.U."/>
            <person name="Salamov A."/>
            <person name="Shapiro H."/>
            <person name="Pangilinan J."/>
            <person name="Lindquist E."/>
            <person name="Lamers C."/>
            <person name="Grigoriev I.V."/>
            <person name="Geiser D.M."/>
            <person name="Covert S.F."/>
            <person name="Temporini E."/>
            <person name="Vanetten H.D."/>
        </authorList>
    </citation>
    <scope>NUCLEOTIDE SEQUENCE [LARGE SCALE GENOMIC DNA]</scope>
    <source>
        <strain evidence="3">ATCC MYA-4622 / CBS 123669 / FGSC 9596 / NRRL 45880 / 77-13-4</strain>
    </source>
</reference>
<protein>
    <submittedName>
        <fullName evidence="2">Uncharacterized protein</fullName>
    </submittedName>
</protein>
<sequence length="371" mass="40616">MAVQGPIPTSESLQLGHNKVNEFWMRRCRQIQRYATHCDASGEPRPKRLTDNHIRLAKRVSSLDQTGEGEEQWPEGWPTATNSWISFFTAFKKASAEWTSALPGTSGGPEPDNSQQHNQLQEADTGADLADLECQVPPEAEASPEAAVDPEHPESLLDFSQDPGLSPDAERPVRVEPKTVGKAQCPSKFQHNDAEYPKPNSMPEEGLGHKESPTTKSTKPIGPSISAGPSVTAGEKKGTQPSPRNLSRRPKPETVEALALPSTSLADLKERAPRVLSLAESPHPGSSLSQGRRYYFDMQRERDGATTQADIPAPFSLPNIRYRARSAQPEPSIASIASTQAQPMPLKFTQAMTSVQKRRREAKAAGRSRFM</sequence>
<evidence type="ECO:0000313" key="2">
    <source>
        <dbReference type="EMBL" id="EEU34543.1"/>
    </source>
</evidence>
<feature type="region of interest" description="Disordered" evidence="1">
    <location>
        <begin position="139"/>
        <end position="267"/>
    </location>
</feature>
<feature type="region of interest" description="Disordered" evidence="1">
    <location>
        <begin position="99"/>
        <end position="122"/>
    </location>
</feature>
<proteinExistence type="predicted"/>
<name>C7ZN61_FUSV7</name>
<evidence type="ECO:0000256" key="1">
    <source>
        <dbReference type="SAM" id="MobiDB-lite"/>
    </source>
</evidence>
<dbReference type="VEuPathDB" id="FungiDB:NECHADRAFT_88841"/>
<keyword evidence="3" id="KW-1185">Reference proteome</keyword>
<dbReference type="HOGENOM" id="CLU_746161_0_0_1"/>
<feature type="compositionally biased region" description="Basic and acidic residues" evidence="1">
    <location>
        <begin position="168"/>
        <end position="179"/>
    </location>
</feature>
<dbReference type="AlphaFoldDB" id="C7ZN61"/>
<dbReference type="InParanoid" id="C7ZN61"/>
<evidence type="ECO:0000313" key="3">
    <source>
        <dbReference type="Proteomes" id="UP000005206"/>
    </source>
</evidence>
<dbReference type="GeneID" id="9678082"/>
<feature type="compositionally biased region" description="Polar residues" evidence="1">
    <location>
        <begin position="112"/>
        <end position="122"/>
    </location>
</feature>
<dbReference type="Proteomes" id="UP000005206">
    <property type="component" value="Chromosome 17"/>
</dbReference>
<dbReference type="KEGG" id="nhe:NECHADRAFT_88841"/>
<dbReference type="RefSeq" id="XP_003040256.1">
    <property type="nucleotide sequence ID" value="XM_003040210.1"/>
</dbReference>
<accession>C7ZN61</accession>
<gene>
    <name evidence="2" type="ORF">NECHADRAFT_88841</name>
</gene>
<dbReference type="EMBL" id="GG698963">
    <property type="protein sequence ID" value="EEU34543.1"/>
    <property type="molecule type" value="Genomic_DNA"/>
</dbReference>
<dbReference type="OrthoDB" id="10427018at2759"/>